<dbReference type="Gene3D" id="3.40.30.10">
    <property type="entry name" value="Glutaredoxin"/>
    <property type="match status" value="1"/>
</dbReference>
<keyword evidence="6" id="KW-1015">Disulfide bond</keyword>
<evidence type="ECO:0000256" key="12">
    <source>
        <dbReference type="SAM" id="SignalP"/>
    </source>
</evidence>
<evidence type="ECO:0000313" key="15">
    <source>
        <dbReference type="Proteomes" id="UP000660862"/>
    </source>
</evidence>
<evidence type="ECO:0000256" key="6">
    <source>
        <dbReference type="ARBA" id="ARBA00023157"/>
    </source>
</evidence>
<dbReference type="Proteomes" id="UP000660862">
    <property type="component" value="Unassembled WGS sequence"/>
</dbReference>
<keyword evidence="12" id="KW-0732">Signal</keyword>
<reference evidence="14" key="2">
    <citation type="submission" date="2020-09" db="EMBL/GenBank/DDBJ databases">
        <authorList>
            <person name="Sun Q."/>
            <person name="Zhou Y."/>
        </authorList>
    </citation>
    <scope>NUCLEOTIDE SEQUENCE</scope>
    <source>
        <strain evidence="14">CGMCC 1.12195</strain>
    </source>
</reference>
<comment type="caution">
    <text evidence="14">The sequence shown here is derived from an EMBL/GenBank/DDBJ whole genome shotgun (WGS) entry which is preliminary data.</text>
</comment>
<dbReference type="GO" id="GO:0045454">
    <property type="term" value="P:cell redox homeostasis"/>
    <property type="evidence" value="ECO:0007669"/>
    <property type="project" value="TreeGrafter"/>
</dbReference>
<protein>
    <recommendedName>
        <fullName evidence="2">thioredoxin-dependent peroxiredoxin</fullName>
        <ecNumber evidence="2">1.11.1.24</ecNumber>
    </recommendedName>
    <alternativeName>
        <fullName evidence="8">Thioredoxin peroxidase</fullName>
    </alternativeName>
    <alternativeName>
        <fullName evidence="10">Thioredoxin-dependent peroxiredoxin Bcp</fullName>
    </alternativeName>
</protein>
<dbReference type="PANTHER" id="PTHR42801">
    <property type="entry name" value="THIOREDOXIN-DEPENDENT PEROXIDE REDUCTASE"/>
    <property type="match status" value="1"/>
</dbReference>
<evidence type="ECO:0000256" key="7">
    <source>
        <dbReference type="ARBA" id="ARBA00023284"/>
    </source>
</evidence>
<gene>
    <name evidence="14" type="ORF">GCM10007415_45280</name>
</gene>
<dbReference type="CDD" id="cd02970">
    <property type="entry name" value="PRX_like2"/>
    <property type="match status" value="1"/>
</dbReference>
<dbReference type="InterPro" id="IPR050924">
    <property type="entry name" value="Peroxiredoxin_BCP/PrxQ"/>
</dbReference>
<keyword evidence="15" id="KW-1185">Reference proteome</keyword>
<evidence type="ECO:0000256" key="5">
    <source>
        <dbReference type="ARBA" id="ARBA00023002"/>
    </source>
</evidence>
<evidence type="ECO:0000256" key="1">
    <source>
        <dbReference type="ARBA" id="ARBA00003330"/>
    </source>
</evidence>
<dbReference type="GO" id="GO:0008379">
    <property type="term" value="F:thioredoxin peroxidase activity"/>
    <property type="evidence" value="ECO:0007669"/>
    <property type="project" value="TreeGrafter"/>
</dbReference>
<dbReference type="Pfam" id="PF00578">
    <property type="entry name" value="AhpC-TSA"/>
    <property type="match status" value="1"/>
</dbReference>
<evidence type="ECO:0000256" key="3">
    <source>
        <dbReference type="ARBA" id="ARBA00022559"/>
    </source>
</evidence>
<dbReference type="AlphaFoldDB" id="A0A917MFI8"/>
<dbReference type="InterPro" id="IPR000866">
    <property type="entry name" value="AhpC/TSA"/>
</dbReference>
<dbReference type="GO" id="GO:0005737">
    <property type="term" value="C:cytoplasm"/>
    <property type="evidence" value="ECO:0007669"/>
    <property type="project" value="TreeGrafter"/>
</dbReference>
<name>A0A917MFI8_9SPHI</name>
<comment type="function">
    <text evidence="1">Thiol-specific peroxidase that catalyzes the reduction of hydrogen peroxide and organic hydroperoxides to water and alcohols, respectively. Plays a role in cell protection against oxidative stress by detoxifying peroxides and as sensor of hydrogen peroxide-mediated signaling events.</text>
</comment>
<comment type="catalytic activity">
    <reaction evidence="11">
        <text>a hydroperoxide + [thioredoxin]-dithiol = an alcohol + [thioredoxin]-disulfide + H2O</text>
        <dbReference type="Rhea" id="RHEA:62620"/>
        <dbReference type="Rhea" id="RHEA-COMP:10698"/>
        <dbReference type="Rhea" id="RHEA-COMP:10700"/>
        <dbReference type="ChEBI" id="CHEBI:15377"/>
        <dbReference type="ChEBI" id="CHEBI:29950"/>
        <dbReference type="ChEBI" id="CHEBI:30879"/>
        <dbReference type="ChEBI" id="CHEBI:35924"/>
        <dbReference type="ChEBI" id="CHEBI:50058"/>
        <dbReference type="EC" id="1.11.1.24"/>
    </reaction>
</comment>
<sequence>MNKRTLMYGIAALVMGLLFINGLHAQQAGQHVVQRPEDISPLLYGEKIPQATLQGASAKEVDLLETVAAKPTVLVFYRGGWCPYCSLQLAGLQEAMPELEKLGYQLLAISTDSPEALRESAVKEKLGYTLLSDADLQLAKQFGIAYKAPEAYWSMLPKTTGGKNTDLLLPVPSVFIVDQAGVIQFEYVNPDFKQRLSAALLLAAAKSIRSER</sequence>
<dbReference type="EC" id="1.11.1.24" evidence="2"/>
<dbReference type="SUPFAM" id="SSF52833">
    <property type="entry name" value="Thioredoxin-like"/>
    <property type="match status" value="1"/>
</dbReference>
<feature type="chain" id="PRO_5037793568" description="thioredoxin-dependent peroxiredoxin" evidence="12">
    <location>
        <begin position="26"/>
        <end position="212"/>
    </location>
</feature>
<feature type="signal peptide" evidence="12">
    <location>
        <begin position="1"/>
        <end position="25"/>
    </location>
</feature>
<accession>A0A917MFI8</accession>
<organism evidence="14 15">
    <name type="scientific">Parapedobacter pyrenivorans</name>
    <dbReference type="NCBI Taxonomy" id="1305674"/>
    <lineage>
        <taxon>Bacteria</taxon>
        <taxon>Pseudomonadati</taxon>
        <taxon>Bacteroidota</taxon>
        <taxon>Sphingobacteriia</taxon>
        <taxon>Sphingobacteriales</taxon>
        <taxon>Sphingobacteriaceae</taxon>
        <taxon>Parapedobacter</taxon>
    </lineage>
</organism>
<evidence type="ECO:0000256" key="4">
    <source>
        <dbReference type="ARBA" id="ARBA00022862"/>
    </source>
</evidence>
<dbReference type="InterPro" id="IPR036249">
    <property type="entry name" value="Thioredoxin-like_sf"/>
</dbReference>
<evidence type="ECO:0000256" key="8">
    <source>
        <dbReference type="ARBA" id="ARBA00032824"/>
    </source>
</evidence>
<dbReference type="PANTHER" id="PTHR42801:SF7">
    <property type="entry name" value="SLL1159 PROTEIN"/>
    <property type="match status" value="1"/>
</dbReference>
<evidence type="ECO:0000256" key="9">
    <source>
        <dbReference type="ARBA" id="ARBA00038489"/>
    </source>
</evidence>
<evidence type="ECO:0000313" key="14">
    <source>
        <dbReference type="EMBL" id="GGH04030.1"/>
    </source>
</evidence>
<proteinExistence type="inferred from homology"/>
<keyword evidence="7" id="KW-0676">Redox-active center</keyword>
<dbReference type="PROSITE" id="PS51352">
    <property type="entry name" value="THIOREDOXIN_2"/>
    <property type="match status" value="1"/>
</dbReference>
<keyword evidence="4" id="KW-0049">Antioxidant</keyword>
<keyword evidence="3" id="KW-0575">Peroxidase</keyword>
<comment type="similarity">
    <text evidence="9">Belongs to the peroxiredoxin family. BCP/PrxQ subfamily.</text>
</comment>
<dbReference type="EMBL" id="BMER01000007">
    <property type="protein sequence ID" value="GGH04030.1"/>
    <property type="molecule type" value="Genomic_DNA"/>
</dbReference>
<evidence type="ECO:0000259" key="13">
    <source>
        <dbReference type="PROSITE" id="PS51352"/>
    </source>
</evidence>
<dbReference type="RefSeq" id="WP_188508420.1">
    <property type="nucleotide sequence ID" value="NZ_BMER01000007.1"/>
</dbReference>
<evidence type="ECO:0000256" key="10">
    <source>
        <dbReference type="ARBA" id="ARBA00042639"/>
    </source>
</evidence>
<keyword evidence="5" id="KW-0560">Oxidoreductase</keyword>
<dbReference type="GO" id="GO:0034599">
    <property type="term" value="P:cellular response to oxidative stress"/>
    <property type="evidence" value="ECO:0007669"/>
    <property type="project" value="TreeGrafter"/>
</dbReference>
<reference evidence="14" key="1">
    <citation type="journal article" date="2014" name="Int. J. Syst. Evol. Microbiol.">
        <title>Complete genome sequence of Corynebacterium casei LMG S-19264T (=DSM 44701T), isolated from a smear-ripened cheese.</title>
        <authorList>
            <consortium name="US DOE Joint Genome Institute (JGI-PGF)"/>
            <person name="Walter F."/>
            <person name="Albersmeier A."/>
            <person name="Kalinowski J."/>
            <person name="Ruckert C."/>
        </authorList>
    </citation>
    <scope>NUCLEOTIDE SEQUENCE</scope>
    <source>
        <strain evidence="14">CGMCC 1.12195</strain>
    </source>
</reference>
<evidence type="ECO:0000256" key="11">
    <source>
        <dbReference type="ARBA" id="ARBA00049091"/>
    </source>
</evidence>
<feature type="domain" description="Thioredoxin" evidence="13">
    <location>
        <begin position="42"/>
        <end position="210"/>
    </location>
</feature>
<evidence type="ECO:0000256" key="2">
    <source>
        <dbReference type="ARBA" id="ARBA00013017"/>
    </source>
</evidence>
<dbReference type="InterPro" id="IPR013766">
    <property type="entry name" value="Thioredoxin_domain"/>
</dbReference>